<sequence>MFTVVLVLVCTLFVLSATERCRYRVYALTGNVPDAESKSIMKIRFHTACAISPWYIIKDSVHGHYKNNQNWNKYFLPVMDSPLMGITVSNTGEDAWMIENIHVKNLCTKQVFEMNCDPNMCLVDRPYASQIFLLASQYATRYNSPGAQEDLAKIDTISS</sequence>
<reference evidence="2" key="1">
    <citation type="submission" date="2022-03" db="EMBL/GenBank/DDBJ databases">
        <authorList>
            <person name="Martin C."/>
        </authorList>
    </citation>
    <scope>NUCLEOTIDE SEQUENCE</scope>
</reference>
<feature type="chain" id="PRO_5035834585" evidence="1">
    <location>
        <begin position="18"/>
        <end position="159"/>
    </location>
</feature>
<comment type="caution">
    <text evidence="2">The sequence shown here is derived from an EMBL/GenBank/DDBJ whole genome shotgun (WGS) entry which is preliminary data.</text>
</comment>
<organism evidence="2 3">
    <name type="scientific">Owenia fusiformis</name>
    <name type="common">Polychaete worm</name>
    <dbReference type="NCBI Taxonomy" id="6347"/>
    <lineage>
        <taxon>Eukaryota</taxon>
        <taxon>Metazoa</taxon>
        <taxon>Spiralia</taxon>
        <taxon>Lophotrochozoa</taxon>
        <taxon>Annelida</taxon>
        <taxon>Polychaeta</taxon>
        <taxon>Sedentaria</taxon>
        <taxon>Canalipalpata</taxon>
        <taxon>Sabellida</taxon>
        <taxon>Oweniida</taxon>
        <taxon>Oweniidae</taxon>
        <taxon>Owenia</taxon>
    </lineage>
</organism>
<proteinExistence type="predicted"/>
<dbReference type="Proteomes" id="UP000749559">
    <property type="component" value="Unassembled WGS sequence"/>
</dbReference>
<gene>
    <name evidence="2" type="ORF">OFUS_LOCUS25530</name>
</gene>
<dbReference type="EMBL" id="CAIIXF020000012">
    <property type="protein sequence ID" value="CAH1801779.1"/>
    <property type="molecule type" value="Genomic_DNA"/>
</dbReference>
<keyword evidence="3" id="KW-1185">Reference proteome</keyword>
<feature type="non-terminal residue" evidence="2">
    <location>
        <position position="159"/>
    </location>
</feature>
<dbReference type="InterPro" id="IPR036392">
    <property type="entry name" value="PLAT/LH2_dom_sf"/>
</dbReference>
<dbReference type="AlphaFoldDB" id="A0A8S4Q6F7"/>
<accession>A0A8S4Q6F7</accession>
<dbReference type="SUPFAM" id="SSF49723">
    <property type="entry name" value="Lipase/lipooxygenase domain (PLAT/LH2 domain)"/>
    <property type="match status" value="1"/>
</dbReference>
<evidence type="ECO:0000313" key="2">
    <source>
        <dbReference type="EMBL" id="CAH1801779.1"/>
    </source>
</evidence>
<name>A0A8S4Q6F7_OWEFU</name>
<feature type="signal peptide" evidence="1">
    <location>
        <begin position="1"/>
        <end position="17"/>
    </location>
</feature>
<protein>
    <submittedName>
        <fullName evidence="2">Uncharacterized protein</fullName>
    </submittedName>
</protein>
<evidence type="ECO:0000256" key="1">
    <source>
        <dbReference type="SAM" id="SignalP"/>
    </source>
</evidence>
<keyword evidence="1" id="KW-0732">Signal</keyword>
<evidence type="ECO:0000313" key="3">
    <source>
        <dbReference type="Proteomes" id="UP000749559"/>
    </source>
</evidence>